<dbReference type="RefSeq" id="WP_201070394.1">
    <property type="nucleotide sequence ID" value="NZ_CP067420.1"/>
</dbReference>
<keyword evidence="4" id="KW-1185">Reference proteome</keyword>
<name>A0ABX7AZC0_9PROT</name>
<organism evidence="3 4">
    <name type="scientific">Skermanella cutis</name>
    <dbReference type="NCBI Taxonomy" id="2775420"/>
    <lineage>
        <taxon>Bacteria</taxon>
        <taxon>Pseudomonadati</taxon>
        <taxon>Pseudomonadota</taxon>
        <taxon>Alphaproteobacteria</taxon>
        <taxon>Rhodospirillales</taxon>
        <taxon>Azospirillaceae</taxon>
        <taxon>Skermanella</taxon>
    </lineage>
</organism>
<dbReference type="InterPro" id="IPR043129">
    <property type="entry name" value="ATPase_NBD"/>
</dbReference>
<proteinExistence type="inferred from homology"/>
<feature type="domain" description="HTH marR-type" evidence="2">
    <location>
        <begin position="16"/>
        <end position="67"/>
    </location>
</feature>
<dbReference type="InterPro" id="IPR000600">
    <property type="entry name" value="ROK"/>
</dbReference>
<dbReference type="CDD" id="cd24076">
    <property type="entry name" value="ASKHA_ATPase_ROK_BsXylR-like"/>
    <property type="match status" value="1"/>
</dbReference>
<evidence type="ECO:0000256" key="1">
    <source>
        <dbReference type="ARBA" id="ARBA00006479"/>
    </source>
</evidence>
<dbReference type="Proteomes" id="UP000595197">
    <property type="component" value="Chromosome"/>
</dbReference>
<dbReference type="EMBL" id="CP067420">
    <property type="protein sequence ID" value="QQP87425.1"/>
    <property type="molecule type" value="Genomic_DNA"/>
</dbReference>
<accession>A0ABX7AZC0</accession>
<dbReference type="PANTHER" id="PTHR18964:SF149">
    <property type="entry name" value="BIFUNCTIONAL UDP-N-ACETYLGLUCOSAMINE 2-EPIMERASE_N-ACETYLMANNOSAMINE KINASE"/>
    <property type="match status" value="1"/>
</dbReference>
<dbReference type="PANTHER" id="PTHR18964">
    <property type="entry name" value="ROK (REPRESSOR, ORF, KINASE) FAMILY"/>
    <property type="match status" value="1"/>
</dbReference>
<dbReference type="Pfam" id="PF12802">
    <property type="entry name" value="MarR_2"/>
    <property type="match status" value="1"/>
</dbReference>
<protein>
    <submittedName>
        <fullName evidence="3">ROK family transcriptional regulator</fullName>
    </submittedName>
</protein>
<dbReference type="SUPFAM" id="SSF46785">
    <property type="entry name" value="Winged helix' DNA-binding domain"/>
    <property type="match status" value="1"/>
</dbReference>
<dbReference type="Pfam" id="PF00480">
    <property type="entry name" value="ROK"/>
    <property type="match status" value="1"/>
</dbReference>
<dbReference type="InterPro" id="IPR036388">
    <property type="entry name" value="WH-like_DNA-bd_sf"/>
</dbReference>
<reference evidence="3" key="1">
    <citation type="submission" date="2021-02" db="EMBL/GenBank/DDBJ databases">
        <title>Skermanella TT6 skin isolate.</title>
        <authorList>
            <person name="Lee K."/>
            <person name="Ganzorig M."/>
        </authorList>
    </citation>
    <scope>NUCLEOTIDE SEQUENCE</scope>
    <source>
        <strain evidence="3">TT6</strain>
    </source>
</reference>
<dbReference type="Gene3D" id="3.30.420.40">
    <property type="match status" value="2"/>
</dbReference>
<evidence type="ECO:0000259" key="2">
    <source>
        <dbReference type="Pfam" id="PF12802"/>
    </source>
</evidence>
<dbReference type="InterPro" id="IPR036390">
    <property type="entry name" value="WH_DNA-bd_sf"/>
</dbReference>
<dbReference type="SUPFAM" id="SSF53067">
    <property type="entry name" value="Actin-like ATPase domain"/>
    <property type="match status" value="1"/>
</dbReference>
<gene>
    <name evidence="3" type="ORF">IGS68_15005</name>
</gene>
<evidence type="ECO:0000313" key="3">
    <source>
        <dbReference type="EMBL" id="QQP87425.1"/>
    </source>
</evidence>
<sequence>MSARVNSALIRQINLARVFHALREHPESSQRDLGKLTGLDKATVSTVVGQLQDLRLVERSEQSKARRVGRPETALSIPRSAGVLVGIRLEPATIRVVTTTLTGEVLGHCQLPGSLDMKAALVTLREAVDRKIAEIGESWSSVRALGVGIPGLMDRDGNLVLAPNLGWRDVPIRAMLEEIFDCPVAVDNDTKAAAMAERLFGLCRKTDDYVYLTGDSGVGGALVLGGRVYRGSGGFAGEIGHTKASPEGRQCGCGRRGCLETYVSEAAILRTLRERGIDAADIRAVADMAAAGQPEVQALLQEAGHLLGFALSNIVNILNPGLIVLGGNLAVVGAHIVPSLERALSDHALGPAAAGVSVRISPLGEDAVPMGGIALALDGFLAPPRLSMARS</sequence>
<comment type="similarity">
    <text evidence="1">Belongs to the ROK (NagC/XylR) family.</text>
</comment>
<evidence type="ECO:0000313" key="4">
    <source>
        <dbReference type="Proteomes" id="UP000595197"/>
    </source>
</evidence>
<dbReference type="Gene3D" id="1.10.10.10">
    <property type="entry name" value="Winged helix-like DNA-binding domain superfamily/Winged helix DNA-binding domain"/>
    <property type="match status" value="1"/>
</dbReference>
<dbReference type="InterPro" id="IPR000835">
    <property type="entry name" value="HTH_MarR-typ"/>
</dbReference>